<dbReference type="InterPro" id="IPR051699">
    <property type="entry name" value="Rpn/YhgA-like_nuclease"/>
</dbReference>
<name>A0ABT5K875_9BURK</name>
<dbReference type="Pfam" id="PF14261">
    <property type="entry name" value="DUF4351"/>
    <property type="match status" value="1"/>
</dbReference>
<comment type="caution">
    <text evidence="3">The sequence shown here is derived from an EMBL/GenBank/DDBJ whole genome shotgun (WGS) entry which is preliminary data.</text>
</comment>
<dbReference type="InterPro" id="IPR025587">
    <property type="entry name" value="DUF4351"/>
</dbReference>
<proteinExistence type="predicted"/>
<keyword evidence="4" id="KW-1185">Reference proteome</keyword>
<dbReference type="PANTHER" id="PTHR34611:SF2">
    <property type="entry name" value="INACTIVE RECOMBINATION-PROMOTING NUCLEASE-LIKE PROTEIN RPNE-RELATED"/>
    <property type="match status" value="1"/>
</dbReference>
<feature type="domain" description="DUF4351" evidence="2">
    <location>
        <begin position="278"/>
        <end position="332"/>
    </location>
</feature>
<reference evidence="3 4" key="1">
    <citation type="submission" date="2022-10" db="EMBL/GenBank/DDBJ databases">
        <title>Janthinobacterium sp. hw3 Genome sequencing.</title>
        <authorList>
            <person name="Park S."/>
        </authorList>
    </citation>
    <scope>NUCLEOTIDE SEQUENCE [LARGE SCALE GENOMIC DNA]</scope>
    <source>
        <strain evidence="4">hw3</strain>
    </source>
</reference>
<feature type="domain" description="Transposase (putative) YhgA-like" evidence="1">
    <location>
        <begin position="11"/>
        <end position="211"/>
    </location>
</feature>
<organism evidence="3 4">
    <name type="scientific">Janthinobacterium fluminis</name>
    <dbReference type="NCBI Taxonomy" id="2987524"/>
    <lineage>
        <taxon>Bacteria</taxon>
        <taxon>Pseudomonadati</taxon>
        <taxon>Pseudomonadota</taxon>
        <taxon>Betaproteobacteria</taxon>
        <taxon>Burkholderiales</taxon>
        <taxon>Oxalobacteraceae</taxon>
        <taxon>Janthinobacterium</taxon>
    </lineage>
</organism>
<dbReference type="InterPro" id="IPR006842">
    <property type="entry name" value="Transposase_31"/>
</dbReference>
<dbReference type="EMBL" id="JAQQXR010000011">
    <property type="protein sequence ID" value="MDC8760271.1"/>
    <property type="molecule type" value="Genomic_DNA"/>
</dbReference>
<dbReference type="RefSeq" id="WP_273673929.1">
    <property type="nucleotide sequence ID" value="NZ_JAQQXR010000011.1"/>
</dbReference>
<accession>A0ABT5K875</accession>
<dbReference type="Proteomes" id="UP001221208">
    <property type="component" value="Unassembled WGS sequence"/>
</dbReference>
<protein>
    <submittedName>
        <fullName evidence="3">Rpn family recombination-promoting nuclease/putative transposase</fullName>
    </submittedName>
</protein>
<gene>
    <name evidence="3" type="ORF">OIK44_22015</name>
</gene>
<dbReference type="PANTHER" id="PTHR34611">
    <property type="match status" value="1"/>
</dbReference>
<dbReference type="Pfam" id="PF04754">
    <property type="entry name" value="Transposase_31"/>
    <property type="match status" value="1"/>
</dbReference>
<evidence type="ECO:0000313" key="3">
    <source>
        <dbReference type="EMBL" id="MDC8760271.1"/>
    </source>
</evidence>
<evidence type="ECO:0000313" key="4">
    <source>
        <dbReference type="Proteomes" id="UP001221208"/>
    </source>
</evidence>
<evidence type="ECO:0000259" key="1">
    <source>
        <dbReference type="Pfam" id="PF04754"/>
    </source>
</evidence>
<sequence length="336" mass="39088">MRAYHACMAHDHDTGYRQLFAHPEMVRDLLAGFLPYPWAKDLDLRAFERVNASYASDTGRQRHDDMVWRLRLGADWIYVYLLLEFQSRNDPWMALRMQVYVGLLCQDLVKRHELSRQGKLPPILPVVLYNGAAPWRASTDLAQLMLAPPEGLAPLQPEQRYLLIDQSSYDSATLAEQRNLIAAVFRLQRSRAYKDIRNVIASLAAWLKHGECESLRTTLTHWIAAHLQRQFSGLDMPSLEQFSEVEIMLKQEFKSWEEEWEYNAIQKGLKRGLRQGRQEGRLQADRAWLESLLHKRFGNMPPSIGARIEAAPVARIEYWYDRLFDASSLEEIFADE</sequence>
<evidence type="ECO:0000259" key="2">
    <source>
        <dbReference type="Pfam" id="PF14261"/>
    </source>
</evidence>